<accession>A0ABV1K594</accession>
<proteinExistence type="predicted"/>
<keyword evidence="1" id="KW-0472">Membrane</keyword>
<keyword evidence="1" id="KW-1133">Transmembrane helix</keyword>
<gene>
    <name evidence="2" type="ORF">WHI96_25985</name>
</gene>
<evidence type="ECO:0000313" key="2">
    <source>
        <dbReference type="EMBL" id="MEQ3542263.1"/>
    </source>
</evidence>
<protein>
    <recommendedName>
        <fullName evidence="4">Integral membrane protein</fullName>
    </recommendedName>
</protein>
<keyword evidence="3" id="KW-1185">Reference proteome</keyword>
<evidence type="ECO:0000256" key="1">
    <source>
        <dbReference type="SAM" id="Phobius"/>
    </source>
</evidence>
<dbReference type="EMBL" id="JBEDNP010000029">
    <property type="protein sequence ID" value="MEQ3542263.1"/>
    <property type="molecule type" value="Genomic_DNA"/>
</dbReference>
<feature type="transmembrane region" description="Helical" evidence="1">
    <location>
        <begin position="38"/>
        <end position="58"/>
    </location>
</feature>
<sequence length="147" mass="15771">MTNSLSRVAAVAGVAAYTMSAALQVYRSQQGTGLAIDQFTVLSVVVYGAMLALSLALLTDRRWVWWTAVVANAAIFVQAPFVYWPTVYAARPLEVWDWLEGVWFTALLLVVVCCGVARIAGARLVGPSARVDRTVDAAPVTAVPARS</sequence>
<feature type="transmembrane region" description="Helical" evidence="1">
    <location>
        <begin position="63"/>
        <end position="81"/>
    </location>
</feature>
<feature type="transmembrane region" description="Helical" evidence="1">
    <location>
        <begin position="101"/>
        <end position="120"/>
    </location>
</feature>
<reference evidence="2 3" key="1">
    <citation type="submission" date="2024-03" db="EMBL/GenBank/DDBJ databases">
        <title>Draft genome sequence of Pseudonocardia tropica JCM 19149.</title>
        <authorList>
            <person name="Butdee W."/>
            <person name="Duangmal K."/>
        </authorList>
    </citation>
    <scope>NUCLEOTIDE SEQUENCE [LARGE SCALE GENOMIC DNA]</scope>
    <source>
        <strain evidence="2 3">JCM 19149</strain>
    </source>
</reference>
<organism evidence="2 3">
    <name type="scientific">Pseudonocardia tropica</name>
    <dbReference type="NCBI Taxonomy" id="681289"/>
    <lineage>
        <taxon>Bacteria</taxon>
        <taxon>Bacillati</taxon>
        <taxon>Actinomycetota</taxon>
        <taxon>Actinomycetes</taxon>
        <taxon>Pseudonocardiales</taxon>
        <taxon>Pseudonocardiaceae</taxon>
        <taxon>Pseudonocardia</taxon>
    </lineage>
</organism>
<name>A0ABV1K594_9PSEU</name>
<dbReference type="Proteomes" id="UP001464923">
    <property type="component" value="Unassembled WGS sequence"/>
</dbReference>
<keyword evidence="1" id="KW-0812">Transmembrane</keyword>
<evidence type="ECO:0000313" key="3">
    <source>
        <dbReference type="Proteomes" id="UP001464923"/>
    </source>
</evidence>
<dbReference type="RefSeq" id="WP_345651006.1">
    <property type="nucleotide sequence ID" value="NZ_BAABLY010000072.1"/>
</dbReference>
<comment type="caution">
    <text evidence="2">The sequence shown here is derived from an EMBL/GenBank/DDBJ whole genome shotgun (WGS) entry which is preliminary data.</text>
</comment>
<evidence type="ECO:0008006" key="4">
    <source>
        <dbReference type="Google" id="ProtNLM"/>
    </source>
</evidence>